<feature type="region of interest" description="Disordered" evidence="3">
    <location>
        <begin position="763"/>
        <end position="818"/>
    </location>
</feature>
<dbReference type="PRINTS" id="PR00853">
    <property type="entry name" value="XPGRADSUPER"/>
</dbReference>
<feature type="region of interest" description="Disordered" evidence="3">
    <location>
        <begin position="520"/>
        <end position="580"/>
    </location>
</feature>
<dbReference type="InterPro" id="IPR037316">
    <property type="entry name" value="Yen1_H3TH"/>
</dbReference>
<dbReference type="PANTHER" id="PTHR11081">
    <property type="entry name" value="FLAP ENDONUCLEASE FAMILY MEMBER"/>
    <property type="match status" value="1"/>
</dbReference>
<feature type="compositionally biased region" description="Basic and acidic residues" evidence="3">
    <location>
        <begin position="521"/>
        <end position="531"/>
    </location>
</feature>
<dbReference type="Proteomes" id="UP001562354">
    <property type="component" value="Unassembled WGS sequence"/>
</dbReference>
<dbReference type="RefSeq" id="XP_069202525.1">
    <property type="nucleotide sequence ID" value="XM_069343973.1"/>
</dbReference>
<dbReference type="InterPro" id="IPR041177">
    <property type="entry name" value="GEN1_C"/>
</dbReference>
<evidence type="ECO:0000256" key="3">
    <source>
        <dbReference type="SAM" id="MobiDB-lite"/>
    </source>
</evidence>
<evidence type="ECO:0000256" key="2">
    <source>
        <dbReference type="ARBA" id="ARBA00022801"/>
    </source>
</evidence>
<dbReference type="InterPro" id="IPR006085">
    <property type="entry name" value="XPG_DNA_repair_N"/>
</dbReference>
<evidence type="ECO:0008006" key="8">
    <source>
        <dbReference type="Google" id="ProtNLM"/>
    </source>
</evidence>
<feature type="domain" description="XPG N-terminal" evidence="5">
    <location>
        <begin position="1"/>
        <end position="101"/>
    </location>
</feature>
<reference evidence="6 7" key="1">
    <citation type="submission" date="2024-07" db="EMBL/GenBank/DDBJ databases">
        <title>Draft sequence of the Neodothiora populina.</title>
        <authorList>
            <person name="Drown D.D."/>
            <person name="Schuette U.S."/>
            <person name="Buechlein A.B."/>
            <person name="Rusch D.R."/>
            <person name="Winton L.W."/>
            <person name="Adams G.A."/>
        </authorList>
    </citation>
    <scope>NUCLEOTIDE SEQUENCE [LARGE SCALE GENOMIC DNA]</scope>
    <source>
        <strain evidence="6 7">CPC 39397</strain>
    </source>
</reference>
<keyword evidence="7" id="KW-1185">Reference proteome</keyword>
<keyword evidence="2" id="KW-0378">Hydrolase</keyword>
<dbReference type="CDD" id="cd09870">
    <property type="entry name" value="PIN_YEN1"/>
    <property type="match status" value="1"/>
</dbReference>
<dbReference type="Pfam" id="PF00867">
    <property type="entry name" value="XPG_I"/>
    <property type="match status" value="1"/>
</dbReference>
<feature type="domain" description="XPG-I" evidence="4">
    <location>
        <begin position="112"/>
        <end position="190"/>
    </location>
</feature>
<feature type="region of interest" description="Disordered" evidence="3">
    <location>
        <begin position="603"/>
        <end position="667"/>
    </location>
</feature>
<dbReference type="InterPro" id="IPR006084">
    <property type="entry name" value="XPG/Rad2"/>
</dbReference>
<dbReference type="SMART" id="SM00484">
    <property type="entry name" value="XPGI"/>
    <property type="match status" value="1"/>
</dbReference>
<dbReference type="CDD" id="cd09906">
    <property type="entry name" value="H3TH_YEN1"/>
    <property type="match status" value="1"/>
</dbReference>
<protein>
    <recommendedName>
        <fullName evidence="8">Flap structure-specific endonuclease</fullName>
    </recommendedName>
</protein>
<dbReference type="Pfam" id="PF00752">
    <property type="entry name" value="XPG_N"/>
    <property type="match status" value="1"/>
</dbReference>
<accession>A0ABR3PJG3</accession>
<dbReference type="EMBL" id="JBFMKM010000005">
    <property type="protein sequence ID" value="KAL1306252.1"/>
    <property type="molecule type" value="Genomic_DNA"/>
</dbReference>
<comment type="caution">
    <text evidence="6">The sequence shown here is derived from an EMBL/GenBank/DDBJ whole genome shotgun (WGS) entry which is preliminary data.</text>
</comment>
<proteinExistence type="predicted"/>
<organism evidence="6 7">
    <name type="scientific">Neodothiora populina</name>
    <dbReference type="NCBI Taxonomy" id="2781224"/>
    <lineage>
        <taxon>Eukaryota</taxon>
        <taxon>Fungi</taxon>
        <taxon>Dikarya</taxon>
        <taxon>Ascomycota</taxon>
        <taxon>Pezizomycotina</taxon>
        <taxon>Dothideomycetes</taxon>
        <taxon>Dothideomycetidae</taxon>
        <taxon>Dothideales</taxon>
        <taxon>Dothioraceae</taxon>
        <taxon>Neodothiora</taxon>
    </lineage>
</organism>
<feature type="region of interest" description="Disordered" evidence="3">
    <location>
        <begin position="996"/>
        <end position="1036"/>
    </location>
</feature>
<evidence type="ECO:0000313" key="6">
    <source>
        <dbReference type="EMBL" id="KAL1306252.1"/>
    </source>
</evidence>
<dbReference type="InterPro" id="IPR036279">
    <property type="entry name" value="5-3_exonuclease_C_sf"/>
</dbReference>
<feature type="compositionally biased region" description="Basic and acidic residues" evidence="3">
    <location>
        <begin position="1004"/>
        <end position="1017"/>
    </location>
</feature>
<feature type="compositionally biased region" description="Acidic residues" evidence="3">
    <location>
        <begin position="408"/>
        <end position="418"/>
    </location>
</feature>
<evidence type="ECO:0000259" key="4">
    <source>
        <dbReference type="SMART" id="SM00484"/>
    </source>
</evidence>
<feature type="region of interest" description="Disordered" evidence="3">
    <location>
        <begin position="408"/>
        <end position="449"/>
    </location>
</feature>
<dbReference type="SMART" id="SM00485">
    <property type="entry name" value="XPGN"/>
    <property type="match status" value="1"/>
</dbReference>
<evidence type="ECO:0000313" key="7">
    <source>
        <dbReference type="Proteomes" id="UP001562354"/>
    </source>
</evidence>
<feature type="region of interest" description="Disordered" evidence="3">
    <location>
        <begin position="484"/>
        <end position="506"/>
    </location>
</feature>
<dbReference type="PANTHER" id="PTHR11081:SF75">
    <property type="entry name" value="ENDONUCLEASE, PUTATIVE (AFU_ORTHOLOGUE AFUA_3G13260)-RELATED"/>
    <property type="match status" value="1"/>
</dbReference>
<evidence type="ECO:0000259" key="5">
    <source>
        <dbReference type="SMART" id="SM00485"/>
    </source>
</evidence>
<dbReference type="GeneID" id="95978042"/>
<dbReference type="Gene3D" id="3.40.50.1010">
    <property type="entry name" value="5'-nuclease"/>
    <property type="match status" value="2"/>
</dbReference>
<feature type="compositionally biased region" description="Polar residues" evidence="3">
    <location>
        <begin position="793"/>
        <end position="803"/>
    </location>
</feature>
<dbReference type="InterPro" id="IPR006086">
    <property type="entry name" value="XPG-I_dom"/>
</dbReference>
<dbReference type="Pfam" id="PF18380">
    <property type="entry name" value="GEN1_C"/>
    <property type="match status" value="1"/>
</dbReference>
<name>A0ABR3PJG3_9PEZI</name>
<evidence type="ECO:0000256" key="1">
    <source>
        <dbReference type="ARBA" id="ARBA00022722"/>
    </source>
</evidence>
<sequence>MGIHGIYDEIGDGRRVAVSKLSSEIYIARNRPFRLAIDISIWLFQIQSGKGGTNPALRTFYYRLLRLLQLNIHPLFVFDGPNKPKMKRNKRVGGPGIKVSSIPEFLAKQLLKNFGFPMHHAPGEAEAECASLQQQGIVDAVLSEDVDTLMFGSGMTLRKWKPEQGKTGKEPTHVTVHDAKTTKDVSGLDREGMVLVAMMSGGDYIPEGIPGCGPKLACEAARAGFGVDLCKLKKSDKEGIREWRERLRYEIRTNESKFFKQKRTALTIPDDFPNMEVLGYYTHPAISGPEKLQKLKDTLKWDAQIDFPSLREFAKDAFDWRCIGGAKHFIRKLAPAILMRELRIQGESTDQTSDDLEAQEANETRLINSIHGKRNHSSTDGELEFRVSFVPIKLINIDLSIEDLDEELPVDEDLDSDSEPSPSQVDPNEDVDGCPASPKKKRGPMTYDPNVPIKEWLLATFVKIGAPLKVQDYEAQFNDPKKFATRNASKTSKPRKKASDAGAKGGMARGALDRFAVTRKPNMDREQHEKPSCAVAEVDLSEIAAPQRRTRTAKGPGSKPDIRDYSKVTKSRATRMDPEKTCHFDEIDLSAINNLARERSEISAARESSLEKSRTAATVQQGSENITQPIKRTAKRQSPDAAPPCSKRRASPPRGAKNQPEIIELLSSPVAERSVHATTPPPQTVLINAAVPNDQLLYFASPLPDTVTKRRKKSPFRRYRTAPLSGVEDDDNGPYSPLTGPAEVTSIAPIHHDTVEAMDLASPSRAYAVSTPESPSSLPSPSMFRKPQPHPTEPTSNVVSASETRGGVSGIGTKPPNTITEWIRRSQSMTPGRSRFVDRLTSTQPDAVEDTTKVIDIMPSSMPTPPLWDDNEKRDIELDETDVLLSHEAASTVRQTIHHDDEDSQDTAPLVSVGSLLPATRYLRDKNASISPTKKPESRVTVLSAAPLDLSGPSTKFLVPNDSIQTTKAKTKKKKYVQPRGSLPGAWKYVDEVDLSGSEGLEQQPRRDQKGDGEGSRSYRKAFRMSEVEMVDLTGD</sequence>
<dbReference type="Gene3D" id="1.10.150.20">
    <property type="entry name" value="5' to 3' exonuclease, C-terminal subdomain"/>
    <property type="match status" value="1"/>
</dbReference>
<dbReference type="InterPro" id="IPR029060">
    <property type="entry name" value="PIN-like_dom_sf"/>
</dbReference>
<gene>
    <name evidence="6" type="ORF">AAFC00_004342</name>
</gene>
<feature type="compositionally biased region" description="Polar residues" evidence="3">
    <location>
        <begin position="615"/>
        <end position="630"/>
    </location>
</feature>
<dbReference type="SUPFAM" id="SSF47807">
    <property type="entry name" value="5' to 3' exonuclease, C-terminal subdomain"/>
    <property type="match status" value="1"/>
</dbReference>
<dbReference type="SUPFAM" id="SSF88723">
    <property type="entry name" value="PIN domain-like"/>
    <property type="match status" value="1"/>
</dbReference>
<feature type="compositionally biased region" description="Low complexity" evidence="3">
    <location>
        <begin position="770"/>
        <end position="782"/>
    </location>
</feature>
<keyword evidence="1" id="KW-0540">Nuclease</keyword>